<dbReference type="Proteomes" id="UP000265926">
    <property type="component" value="Unassembled WGS sequence"/>
</dbReference>
<dbReference type="Gene3D" id="3.90.1150.10">
    <property type="entry name" value="Aspartate Aminotransferase, domain 1"/>
    <property type="match status" value="1"/>
</dbReference>
<dbReference type="OrthoDB" id="9774495at2"/>
<comment type="cofactor">
    <cofactor evidence="1">
        <name>pyridoxal 5'-phosphate</name>
        <dbReference type="ChEBI" id="CHEBI:597326"/>
    </cofactor>
</comment>
<dbReference type="InterPro" id="IPR015424">
    <property type="entry name" value="PyrdxlP-dep_Trfase"/>
</dbReference>
<organism evidence="5 6">
    <name type="scientific">Maribellus luteus</name>
    <dbReference type="NCBI Taxonomy" id="2305463"/>
    <lineage>
        <taxon>Bacteria</taxon>
        <taxon>Pseudomonadati</taxon>
        <taxon>Bacteroidota</taxon>
        <taxon>Bacteroidia</taxon>
        <taxon>Marinilabiliales</taxon>
        <taxon>Prolixibacteraceae</taxon>
        <taxon>Maribellus</taxon>
    </lineage>
</organism>
<dbReference type="PANTHER" id="PTHR48097:SF5">
    <property type="entry name" value="LOW SPECIFICITY L-THREONINE ALDOLASE"/>
    <property type="match status" value="1"/>
</dbReference>
<reference evidence="5 6" key="1">
    <citation type="submission" date="2018-08" db="EMBL/GenBank/DDBJ databases">
        <title>Pallidiluteibacterium maritimus gen. nov., sp. nov., isolated from coastal sediment.</title>
        <authorList>
            <person name="Zhou L.Y."/>
        </authorList>
    </citation>
    <scope>NUCLEOTIDE SEQUENCE [LARGE SCALE GENOMIC DNA]</scope>
    <source>
        <strain evidence="5 6">XSD2</strain>
    </source>
</reference>
<dbReference type="InterPro" id="IPR015421">
    <property type="entry name" value="PyrdxlP-dep_Trfase_major"/>
</dbReference>
<dbReference type="SUPFAM" id="SSF53383">
    <property type="entry name" value="PLP-dependent transferases"/>
    <property type="match status" value="1"/>
</dbReference>
<evidence type="ECO:0000313" key="5">
    <source>
        <dbReference type="EMBL" id="RIJ45873.1"/>
    </source>
</evidence>
<evidence type="ECO:0000256" key="2">
    <source>
        <dbReference type="ARBA" id="ARBA00006966"/>
    </source>
</evidence>
<dbReference type="GO" id="GO:0006520">
    <property type="term" value="P:amino acid metabolic process"/>
    <property type="evidence" value="ECO:0007669"/>
    <property type="project" value="InterPro"/>
</dbReference>
<keyword evidence="3" id="KW-0663">Pyridoxal phosphate</keyword>
<dbReference type="AlphaFoldDB" id="A0A399SV49"/>
<comment type="similarity">
    <text evidence="2">Belongs to the threonine aldolase family.</text>
</comment>
<dbReference type="InterPro" id="IPR015422">
    <property type="entry name" value="PyrdxlP-dep_Trfase_small"/>
</dbReference>
<dbReference type="InterPro" id="IPR001597">
    <property type="entry name" value="ArAA_b-elim_lyase/Thr_aldolase"/>
</dbReference>
<evidence type="ECO:0000256" key="3">
    <source>
        <dbReference type="ARBA" id="ARBA00022898"/>
    </source>
</evidence>
<evidence type="ECO:0000313" key="6">
    <source>
        <dbReference type="Proteomes" id="UP000265926"/>
    </source>
</evidence>
<dbReference type="GO" id="GO:0016829">
    <property type="term" value="F:lyase activity"/>
    <property type="evidence" value="ECO:0007669"/>
    <property type="project" value="InterPro"/>
</dbReference>
<comment type="caution">
    <text evidence="5">The sequence shown here is derived from an EMBL/GenBank/DDBJ whole genome shotgun (WGS) entry which is preliminary data.</text>
</comment>
<evidence type="ECO:0000259" key="4">
    <source>
        <dbReference type="Pfam" id="PF01212"/>
    </source>
</evidence>
<sequence>MTIRKGFASDNNSGIHPAILKAIEAANQGHVTGYGNDPYTEKAVELFKERFGDNTEVFFVFNGTGANVLGLSTVTQSYHSIICAETAHIQEDECGAVEKFTGCKLIPVEPVQGKVTPEAVLPHLKGFEFEHHSQPRVISISQVTEMGTVYQPNEIIALADLAHKHNMFLHMDGARLSNAAVALNLDFRAFTRDCGVDVLSFGGTKNGMLSGEAVLFFNPELTKYTKYIRKQSMQLYSKMRFVGAQFQAYFKDDLWKQNASHSNRMAQLLESEVAKIPEIKITHPVEANGVFAIVPPRIVEPLKEQFYFYMWDEARSEVRWMTSFDTTEDEIHDFVKLIKQLLKNE</sequence>
<dbReference type="Gene3D" id="3.40.640.10">
    <property type="entry name" value="Type I PLP-dependent aspartate aminotransferase-like (Major domain)"/>
    <property type="match status" value="1"/>
</dbReference>
<protein>
    <submittedName>
        <fullName evidence="5">Low specificity L-threonine aldolase</fullName>
    </submittedName>
</protein>
<dbReference type="CDD" id="cd06502">
    <property type="entry name" value="TA_like"/>
    <property type="match status" value="1"/>
</dbReference>
<proteinExistence type="inferred from homology"/>
<dbReference type="EMBL" id="QWGR01000019">
    <property type="protein sequence ID" value="RIJ45873.1"/>
    <property type="molecule type" value="Genomic_DNA"/>
</dbReference>
<dbReference type="Pfam" id="PF01212">
    <property type="entry name" value="Beta_elim_lyase"/>
    <property type="match status" value="1"/>
</dbReference>
<accession>A0A399SV49</accession>
<gene>
    <name evidence="5" type="ORF">D1614_21435</name>
</gene>
<name>A0A399SV49_9BACT</name>
<keyword evidence="6" id="KW-1185">Reference proteome</keyword>
<dbReference type="RefSeq" id="WP_119440047.1">
    <property type="nucleotide sequence ID" value="NZ_QWGR01000019.1"/>
</dbReference>
<dbReference type="PANTHER" id="PTHR48097">
    <property type="entry name" value="L-THREONINE ALDOLASE-RELATED"/>
    <property type="match status" value="1"/>
</dbReference>
<evidence type="ECO:0000256" key="1">
    <source>
        <dbReference type="ARBA" id="ARBA00001933"/>
    </source>
</evidence>
<feature type="domain" description="Aromatic amino acid beta-eliminating lyase/threonine aldolase" evidence="4">
    <location>
        <begin position="7"/>
        <end position="293"/>
    </location>
</feature>